<evidence type="ECO:0000256" key="6">
    <source>
        <dbReference type="SAM" id="MobiDB-lite"/>
    </source>
</evidence>
<dbReference type="InterPro" id="IPR023343">
    <property type="entry name" value="Penicillin_amidase_dom1"/>
</dbReference>
<dbReference type="PIRSF" id="PIRSF001227">
    <property type="entry name" value="Pen_acylase"/>
    <property type="match status" value="1"/>
</dbReference>
<feature type="binding site" evidence="5">
    <location>
        <position position="310"/>
    </location>
    <ligand>
        <name>Ca(2+)</name>
        <dbReference type="ChEBI" id="CHEBI:29108"/>
    </ligand>
</feature>
<dbReference type="GO" id="GO:0046872">
    <property type="term" value="F:metal ion binding"/>
    <property type="evidence" value="ECO:0007669"/>
    <property type="project" value="UniProtKB-KW"/>
</dbReference>
<feature type="binding site" evidence="5">
    <location>
        <position position="313"/>
    </location>
    <ligand>
        <name>Ca(2+)</name>
        <dbReference type="ChEBI" id="CHEBI:29108"/>
    </ligand>
</feature>
<comment type="similarity">
    <text evidence="1">Belongs to the peptidase S45 family.</text>
</comment>
<sequence>MEKSVPNAAEDDQSRLPQTSGVATLRGLEADVDVHRDAWGIPHVRARGTADAFFAQGYVHAQDRLWQMDAARRRMLGRWAEWEGRVGIAADTLARRLDVAGASQRDFAGLSTEARAMLEAYAGGVNAFLAQGAPLPFEYSLVGGEVERWEPWHCILVMRQRGYLMGSVWFKLWRAAALRAIGPDHVAKLRYDDGGQDLLATPAGAEGKRWIAALEDLAPAIEALAALAGPEATDGGSNNWAVGPSRTATGRPLLAGDPHRAFEMPSLYSQFHLACDAFDAIGLSVPGVPAFPHFAHNGHVAFCVTHAFVDIHDVYVEKFKPGDASRYLFRDEWREASIRHERIAVRGGPDVDIEVVATHHGPVIAGDPHKGAALTLRSVQFAELDLSFDCLLPMLRATNVDTLYEATRGWGLIDHNLVAADTAGKIGNLVRAVVPRRPRLNGWLPVPGWTGDYEWQGAIPWEGMPRAFDPPDGILVTANNRVATDDRPDYLCTDCHPPYRARRIAERLAGLAAATVEDMGSIHADTHSFTAREFIARLGRLPAIEGPAAALRDLIAGWDASMAAGSKAAAAYARTRRELARIVLERSGLSAVTRDPVSQVAPGVVPLNQIWWVLPSLLRNDDPALLGGWDWDRALVTALARAAEIDDGKTWSELHHVRMAHPLSAAFPQAVSQLEPRGRAVGGDNDTVMANGCYWASSGLTAAYGAVARYVFDVGNWDNCSWIVFHGASGHPASPHYADQHAAWAAAKLVPMLYDWSVIAKAGDRLVLQPA</sequence>
<accession>A0A4Q1VR12</accession>
<evidence type="ECO:0000256" key="4">
    <source>
        <dbReference type="PIRSR" id="PIRSR001227-1"/>
    </source>
</evidence>
<evidence type="ECO:0008006" key="9">
    <source>
        <dbReference type="Google" id="ProtNLM"/>
    </source>
</evidence>
<gene>
    <name evidence="7" type="ORF">B5V03_00280</name>
</gene>
<dbReference type="AlphaFoldDB" id="A0A4Q1VR12"/>
<reference evidence="7 8" key="1">
    <citation type="submission" date="2017-03" db="EMBL/GenBank/DDBJ databases">
        <authorList>
            <person name="Safronova V.I."/>
            <person name="Sazanova A.L."/>
            <person name="Chirak E.R."/>
        </authorList>
    </citation>
    <scope>NUCLEOTIDE SEQUENCE [LARGE SCALE GENOMIC DNA]</scope>
    <source>
        <strain evidence="7 8">Opo-243</strain>
    </source>
</reference>
<dbReference type="Gene3D" id="1.10.10.2580">
    <property type="entry name" value="Penicillin Acylase III, Chain A, Domain 2"/>
    <property type="match status" value="1"/>
</dbReference>
<feature type="active site" description="Nucleophile" evidence="4">
    <location>
        <position position="237"/>
    </location>
</feature>
<dbReference type="InterPro" id="IPR002692">
    <property type="entry name" value="S45"/>
</dbReference>
<keyword evidence="5" id="KW-0479">Metal-binding</keyword>
<dbReference type="InterPro" id="IPR029055">
    <property type="entry name" value="Ntn_hydrolases_N"/>
</dbReference>
<dbReference type="InterPro" id="IPR014395">
    <property type="entry name" value="Pen/GL7ACA/AHL_acylase"/>
</dbReference>
<dbReference type="GO" id="GO:0017000">
    <property type="term" value="P:antibiotic biosynthetic process"/>
    <property type="evidence" value="ECO:0007669"/>
    <property type="project" value="InterPro"/>
</dbReference>
<keyword evidence="2" id="KW-0378">Hydrolase</keyword>
<dbReference type="PANTHER" id="PTHR34218:SF4">
    <property type="entry name" value="ACYL-HOMOSERINE LACTONE ACYLASE QUIP"/>
    <property type="match status" value="1"/>
</dbReference>
<name>A0A4Q1VR12_9BRAD</name>
<organism evidence="7 8">
    <name type="scientific">Bradyrhizobium betae</name>
    <dbReference type="NCBI Taxonomy" id="244734"/>
    <lineage>
        <taxon>Bacteria</taxon>
        <taxon>Pseudomonadati</taxon>
        <taxon>Pseudomonadota</taxon>
        <taxon>Alphaproteobacteria</taxon>
        <taxon>Hyphomicrobiales</taxon>
        <taxon>Nitrobacteraceae</taxon>
        <taxon>Bradyrhizobium</taxon>
    </lineage>
</organism>
<dbReference type="Gene3D" id="3.60.20.10">
    <property type="entry name" value="Glutamine Phosphoribosylpyrophosphate, subunit 1, domain 1"/>
    <property type="match status" value="1"/>
</dbReference>
<dbReference type="Proteomes" id="UP000290819">
    <property type="component" value="Unassembled WGS sequence"/>
</dbReference>
<dbReference type="EMBL" id="MZXW01000004">
    <property type="protein sequence ID" value="RXT53946.1"/>
    <property type="molecule type" value="Genomic_DNA"/>
</dbReference>
<keyword evidence="8" id="KW-1185">Reference proteome</keyword>
<evidence type="ECO:0000256" key="2">
    <source>
        <dbReference type="ARBA" id="ARBA00022801"/>
    </source>
</evidence>
<dbReference type="Gene3D" id="2.30.120.10">
    <property type="match status" value="1"/>
</dbReference>
<keyword evidence="5" id="KW-0106">Calcium</keyword>
<proteinExistence type="inferred from homology"/>
<evidence type="ECO:0000313" key="7">
    <source>
        <dbReference type="EMBL" id="RXT53946.1"/>
    </source>
</evidence>
<dbReference type="Gene3D" id="1.10.439.10">
    <property type="entry name" value="Penicillin Amidohydrolase, domain 1"/>
    <property type="match status" value="1"/>
</dbReference>
<protein>
    <recommendedName>
        <fullName evidence="9">Penicillin acylase family protein</fullName>
    </recommendedName>
</protein>
<evidence type="ECO:0000256" key="3">
    <source>
        <dbReference type="ARBA" id="ARBA00023145"/>
    </source>
</evidence>
<evidence type="ECO:0000256" key="5">
    <source>
        <dbReference type="PIRSR" id="PIRSR001227-2"/>
    </source>
</evidence>
<keyword evidence="3" id="KW-0865">Zymogen</keyword>
<dbReference type="SUPFAM" id="SSF56235">
    <property type="entry name" value="N-terminal nucleophile aminohydrolases (Ntn hydrolases)"/>
    <property type="match status" value="1"/>
</dbReference>
<evidence type="ECO:0000256" key="1">
    <source>
        <dbReference type="ARBA" id="ARBA00006586"/>
    </source>
</evidence>
<dbReference type="CDD" id="cd03747">
    <property type="entry name" value="Ntn_PGA_like"/>
    <property type="match status" value="1"/>
</dbReference>
<comment type="cofactor">
    <cofactor evidence="5">
        <name>Ca(2+)</name>
        <dbReference type="ChEBI" id="CHEBI:29108"/>
    </cofactor>
    <text evidence="5">Binds 1 Ca(2+) ion per dimer.</text>
</comment>
<dbReference type="InterPro" id="IPR043146">
    <property type="entry name" value="Penicillin_amidase_N_B-knob"/>
</dbReference>
<evidence type="ECO:0000313" key="8">
    <source>
        <dbReference type="Proteomes" id="UP000290819"/>
    </source>
</evidence>
<dbReference type="Pfam" id="PF01804">
    <property type="entry name" value="Penicil_amidase"/>
    <property type="match status" value="1"/>
</dbReference>
<dbReference type="PANTHER" id="PTHR34218">
    <property type="entry name" value="PEPTIDASE S45 PENICILLIN AMIDASE"/>
    <property type="match status" value="1"/>
</dbReference>
<feature type="region of interest" description="Disordered" evidence="6">
    <location>
        <begin position="1"/>
        <end position="20"/>
    </location>
</feature>
<dbReference type="Gene3D" id="1.10.1400.10">
    <property type="match status" value="1"/>
</dbReference>
<comment type="caution">
    <text evidence="7">The sequence shown here is derived from an EMBL/GenBank/DDBJ whole genome shotgun (WGS) entry which is preliminary data.</text>
</comment>
<dbReference type="GO" id="GO:0016811">
    <property type="term" value="F:hydrolase activity, acting on carbon-nitrogen (but not peptide) bonds, in linear amides"/>
    <property type="evidence" value="ECO:0007669"/>
    <property type="project" value="InterPro"/>
</dbReference>
<dbReference type="OrthoDB" id="9760084at2"/>
<dbReference type="InterPro" id="IPR043147">
    <property type="entry name" value="Penicillin_amidase_A-knob"/>
</dbReference>